<comment type="caution">
    <text evidence="1">The sequence shown here is derived from an EMBL/GenBank/DDBJ whole genome shotgun (WGS) entry which is preliminary data.</text>
</comment>
<evidence type="ECO:0000313" key="1">
    <source>
        <dbReference type="EMBL" id="OGK40491.1"/>
    </source>
</evidence>
<dbReference type="STRING" id="1802056.A2954_06420"/>
<gene>
    <name evidence="1" type="ORF">A2954_06420</name>
</gene>
<dbReference type="AlphaFoldDB" id="A0A1F7IAU1"/>
<accession>A0A1F7IAU1</accession>
<sequence>MSKFRKLEKSTIQKINQLQDFHVFTGFSYDRYEKMVKAGYEKGSVYNTRTDTSVKEIELSKILFTYLDRELPKIVIYQLVSYLDDFFIEFLGLLMLKQTINIENNFKDFRSKMNIANITPIDESSLIELRESRHIIAHRSGIADISYIKNAGSAARASLNNLLTFDRPYVYDSADFLKRIIHSLTKAAIDARYS</sequence>
<dbReference type="Proteomes" id="UP000177698">
    <property type="component" value="Unassembled WGS sequence"/>
</dbReference>
<evidence type="ECO:0008006" key="3">
    <source>
        <dbReference type="Google" id="ProtNLM"/>
    </source>
</evidence>
<evidence type="ECO:0000313" key="2">
    <source>
        <dbReference type="Proteomes" id="UP000177698"/>
    </source>
</evidence>
<name>A0A1F7IAU1_9BACT</name>
<organism evidence="1 2">
    <name type="scientific">Candidatus Roizmanbacteria bacterium RIFCSPLOWO2_01_FULL_37_12</name>
    <dbReference type="NCBI Taxonomy" id="1802056"/>
    <lineage>
        <taxon>Bacteria</taxon>
        <taxon>Candidatus Roizmaniibacteriota</taxon>
    </lineage>
</organism>
<protein>
    <recommendedName>
        <fullName evidence="3">RiboL-PSP-HEPN domain-containing protein</fullName>
    </recommendedName>
</protein>
<proteinExistence type="predicted"/>
<reference evidence="1 2" key="1">
    <citation type="journal article" date="2016" name="Nat. Commun.">
        <title>Thousands of microbial genomes shed light on interconnected biogeochemical processes in an aquifer system.</title>
        <authorList>
            <person name="Anantharaman K."/>
            <person name="Brown C.T."/>
            <person name="Hug L.A."/>
            <person name="Sharon I."/>
            <person name="Castelle C.J."/>
            <person name="Probst A.J."/>
            <person name="Thomas B.C."/>
            <person name="Singh A."/>
            <person name="Wilkins M.J."/>
            <person name="Karaoz U."/>
            <person name="Brodie E.L."/>
            <person name="Williams K.H."/>
            <person name="Hubbard S.S."/>
            <person name="Banfield J.F."/>
        </authorList>
    </citation>
    <scope>NUCLEOTIDE SEQUENCE [LARGE SCALE GENOMIC DNA]</scope>
</reference>
<dbReference type="EMBL" id="MGAG01000025">
    <property type="protein sequence ID" value="OGK40491.1"/>
    <property type="molecule type" value="Genomic_DNA"/>
</dbReference>